<evidence type="ECO:0000256" key="1">
    <source>
        <dbReference type="ARBA" id="ARBA00004424"/>
    </source>
</evidence>
<dbReference type="GO" id="GO:0042552">
    <property type="term" value="P:myelination"/>
    <property type="evidence" value="ECO:0007669"/>
    <property type="project" value="TreeGrafter"/>
</dbReference>
<protein>
    <recommendedName>
        <fullName evidence="9">Plasmolipin</fullName>
    </recommendedName>
    <alternativeName>
        <fullName evidence="10">Plasma membrane proteolipid</fullName>
    </alternativeName>
</protein>
<feature type="transmembrane region" description="Helical" evidence="12">
    <location>
        <begin position="31"/>
        <end position="54"/>
    </location>
</feature>
<evidence type="ECO:0000256" key="4">
    <source>
        <dbReference type="ARBA" id="ARBA00022692"/>
    </source>
</evidence>
<proteinExistence type="inferred from homology"/>
<dbReference type="PRINTS" id="PR01884">
    <property type="entry name" value="MALPROTEIN"/>
</dbReference>
<dbReference type="EMBL" id="WNTK01000012">
    <property type="protein sequence ID" value="KAG9474823.1"/>
    <property type="molecule type" value="Genomic_DNA"/>
</dbReference>
<dbReference type="PANTHER" id="PTHR22776">
    <property type="entry name" value="MARVEL-CONTAINING POTENTIAL LIPID RAFT-ASSOCIATED PROTEIN"/>
    <property type="match status" value="1"/>
</dbReference>
<evidence type="ECO:0000313" key="14">
    <source>
        <dbReference type="EMBL" id="KAG9474823.1"/>
    </source>
</evidence>
<keyword evidence="3" id="KW-1003">Cell membrane</keyword>
<evidence type="ECO:0000256" key="8">
    <source>
        <dbReference type="ARBA" id="ARBA00049979"/>
    </source>
</evidence>
<keyword evidence="4 11" id="KW-0812">Transmembrane</keyword>
<keyword evidence="5 12" id="KW-1133">Transmembrane helix</keyword>
<evidence type="ECO:0000256" key="2">
    <source>
        <dbReference type="ARBA" id="ARBA00011815"/>
    </source>
</evidence>
<dbReference type="GO" id="GO:0043209">
    <property type="term" value="C:myelin sheath"/>
    <property type="evidence" value="ECO:0007669"/>
    <property type="project" value="UniProtKB-SubCell"/>
</dbReference>
<dbReference type="AlphaFoldDB" id="A0A8J6ETF2"/>
<feature type="transmembrane region" description="Helical" evidence="12">
    <location>
        <begin position="139"/>
        <end position="160"/>
    </location>
</feature>
<comment type="subunit">
    <text evidence="2">Forms oligomers.</text>
</comment>
<dbReference type="InterPro" id="IPR008253">
    <property type="entry name" value="Marvel"/>
</dbReference>
<comment type="subcellular location">
    <subcellularLocation>
        <location evidence="1">Apical cell membrane</location>
        <topology evidence="1">Multi-pass membrane protein</topology>
    </subcellularLocation>
    <subcellularLocation>
        <location evidence="8">Myelin membrane</location>
        <topology evidence="8">Multi-pass membrane protein</topology>
    </subcellularLocation>
</comment>
<dbReference type="InterPro" id="IPR050578">
    <property type="entry name" value="MARVEL-CKLF_proteins"/>
</dbReference>
<gene>
    <name evidence="14" type="ORF">GDO78_003341</name>
</gene>
<sequence length="174" mass="19421">MAEFPAKVSTHTSTPEVSGIRGCCPRPDLSLLWSIPGIFLMVEIVFGFLVWALIASTNHYWVPAYGWVLFVSIFCWLVTIILFLIILLQLPRRIPVVPWPLTMFIYHVVATLLYITAFITCAASVSVNAFGAYNYNRRAAASFFACVVMIAYGVSTFFSFSEWRGSRSAASDNA</sequence>
<dbReference type="PROSITE" id="PS51225">
    <property type="entry name" value="MARVEL"/>
    <property type="match status" value="1"/>
</dbReference>
<dbReference type="Proteomes" id="UP000770717">
    <property type="component" value="Unassembled WGS sequence"/>
</dbReference>
<accession>A0A8J6ETF2</accession>
<dbReference type="OrthoDB" id="6258237at2759"/>
<name>A0A8J6ETF2_ELECQ</name>
<dbReference type="InterPro" id="IPR013295">
    <property type="entry name" value="MAL"/>
</dbReference>
<keyword evidence="6 11" id="KW-0472">Membrane</keyword>
<evidence type="ECO:0000256" key="9">
    <source>
        <dbReference type="ARBA" id="ARBA00050024"/>
    </source>
</evidence>
<comment type="caution">
    <text evidence="14">The sequence shown here is derived from an EMBL/GenBank/DDBJ whole genome shotgun (WGS) entry which is preliminary data.</text>
</comment>
<dbReference type="Pfam" id="PF01284">
    <property type="entry name" value="MARVEL"/>
    <property type="match status" value="1"/>
</dbReference>
<evidence type="ECO:0000259" key="13">
    <source>
        <dbReference type="PROSITE" id="PS51225"/>
    </source>
</evidence>
<feature type="transmembrane region" description="Helical" evidence="12">
    <location>
        <begin position="66"/>
        <end position="91"/>
    </location>
</feature>
<comment type="similarity">
    <text evidence="7">Belongs to the MAL family.</text>
</comment>
<evidence type="ECO:0000313" key="15">
    <source>
        <dbReference type="Proteomes" id="UP000770717"/>
    </source>
</evidence>
<dbReference type="PANTHER" id="PTHR22776:SF9">
    <property type="entry name" value="PLASMOLIPIN"/>
    <property type="match status" value="1"/>
</dbReference>
<evidence type="ECO:0000256" key="5">
    <source>
        <dbReference type="ARBA" id="ARBA00022989"/>
    </source>
</evidence>
<feature type="domain" description="MARVEL" evidence="13">
    <location>
        <begin position="31"/>
        <end position="164"/>
    </location>
</feature>
<evidence type="ECO:0000256" key="7">
    <source>
        <dbReference type="ARBA" id="ARBA00034721"/>
    </source>
</evidence>
<organism evidence="14 15">
    <name type="scientific">Eleutherodactylus coqui</name>
    <name type="common">Puerto Rican coqui</name>
    <dbReference type="NCBI Taxonomy" id="57060"/>
    <lineage>
        <taxon>Eukaryota</taxon>
        <taxon>Metazoa</taxon>
        <taxon>Chordata</taxon>
        <taxon>Craniata</taxon>
        <taxon>Vertebrata</taxon>
        <taxon>Euteleostomi</taxon>
        <taxon>Amphibia</taxon>
        <taxon>Batrachia</taxon>
        <taxon>Anura</taxon>
        <taxon>Neobatrachia</taxon>
        <taxon>Hyloidea</taxon>
        <taxon>Eleutherodactylidae</taxon>
        <taxon>Eleutherodactylinae</taxon>
        <taxon>Eleutherodactylus</taxon>
        <taxon>Eleutherodactylus</taxon>
    </lineage>
</organism>
<keyword evidence="15" id="KW-1185">Reference proteome</keyword>
<evidence type="ECO:0000256" key="11">
    <source>
        <dbReference type="PROSITE-ProRule" id="PRU00581"/>
    </source>
</evidence>
<feature type="transmembrane region" description="Helical" evidence="12">
    <location>
        <begin position="103"/>
        <end position="127"/>
    </location>
</feature>
<evidence type="ECO:0000256" key="10">
    <source>
        <dbReference type="ARBA" id="ARBA00050050"/>
    </source>
</evidence>
<dbReference type="GO" id="GO:0019911">
    <property type="term" value="F:structural constituent of myelin sheath"/>
    <property type="evidence" value="ECO:0007669"/>
    <property type="project" value="TreeGrafter"/>
</dbReference>
<evidence type="ECO:0000256" key="12">
    <source>
        <dbReference type="SAM" id="Phobius"/>
    </source>
</evidence>
<evidence type="ECO:0000256" key="3">
    <source>
        <dbReference type="ARBA" id="ARBA00022475"/>
    </source>
</evidence>
<evidence type="ECO:0000256" key="6">
    <source>
        <dbReference type="ARBA" id="ARBA00023136"/>
    </source>
</evidence>
<reference evidence="14" key="1">
    <citation type="thesis" date="2020" institute="ProQuest LLC" country="789 East Eisenhower Parkway, Ann Arbor, MI, USA">
        <title>Comparative Genomics and Chromosome Evolution.</title>
        <authorList>
            <person name="Mudd A.B."/>
        </authorList>
    </citation>
    <scope>NUCLEOTIDE SEQUENCE</scope>
    <source>
        <strain evidence="14">HN-11 Male</strain>
        <tissue evidence="14">Kidney and liver</tissue>
    </source>
</reference>
<dbReference type="GO" id="GO:0016324">
    <property type="term" value="C:apical plasma membrane"/>
    <property type="evidence" value="ECO:0007669"/>
    <property type="project" value="UniProtKB-SubCell"/>
</dbReference>